<feature type="compositionally biased region" description="Low complexity" evidence="1">
    <location>
        <begin position="166"/>
        <end position="177"/>
    </location>
</feature>
<evidence type="ECO:0000313" key="3">
    <source>
        <dbReference type="EMBL" id="BDT59124.1"/>
    </source>
</evidence>
<organism evidence="3 4">
    <name type="scientific">Massilia varians</name>
    <dbReference type="NCBI Taxonomy" id="457921"/>
    <lineage>
        <taxon>Bacteria</taxon>
        <taxon>Pseudomonadati</taxon>
        <taxon>Pseudomonadota</taxon>
        <taxon>Betaproteobacteria</taxon>
        <taxon>Burkholderiales</taxon>
        <taxon>Oxalobacteraceae</taxon>
        <taxon>Telluria group</taxon>
        <taxon>Massilia</taxon>
    </lineage>
</organism>
<keyword evidence="2" id="KW-0732">Signal</keyword>
<feature type="region of interest" description="Disordered" evidence="1">
    <location>
        <begin position="25"/>
        <end position="205"/>
    </location>
</feature>
<keyword evidence="4" id="KW-1185">Reference proteome</keyword>
<dbReference type="Pfam" id="PF05275">
    <property type="entry name" value="CopB"/>
    <property type="match status" value="1"/>
</dbReference>
<evidence type="ECO:0000313" key="4">
    <source>
        <dbReference type="Proteomes" id="UP001163336"/>
    </source>
</evidence>
<proteinExistence type="predicted"/>
<feature type="signal peptide" evidence="2">
    <location>
        <begin position="1"/>
        <end position="23"/>
    </location>
</feature>
<dbReference type="RefSeq" id="WP_281907674.1">
    <property type="nucleotide sequence ID" value="NZ_AP026966.1"/>
</dbReference>
<evidence type="ECO:0000256" key="2">
    <source>
        <dbReference type="SAM" id="SignalP"/>
    </source>
</evidence>
<evidence type="ECO:0008006" key="5">
    <source>
        <dbReference type="Google" id="ProtNLM"/>
    </source>
</evidence>
<dbReference type="EMBL" id="AP026966">
    <property type="protein sequence ID" value="BDT59124.1"/>
    <property type="molecule type" value="Genomic_DNA"/>
</dbReference>
<sequence length="414" mass="43439">MKNPSIKPAPRALVLACLLAANAAAQTTAPTQPPQSTGSHDMSTMDHSKMGHGTPAPAGKKTSQQAPTDPAPSNAPAAGHAGHAGHGNTAEPPKEAPPAPAAQHQGHATGHSSHAAQPAAPTKPPAQPTSTAAPGMDHAAMGHGAVPAAGSAGQEHASGTGGGMAGHAMQMGPMQGGNPPPDARDPNAYNEGTRHANFGNHEMNDNAPFGKVLVDKLEAARGDGEHGQNLEAEAWYGNDYNKAWVKVEGERRGGSLESSRTELLWDRAFAPFWSTQLGVRHDGGEGGGKNWLAVGVQGLAPYWFETEATAYWRSGSGFAARLNVKYEILFTPRLILEPELGANLYSRADPERGTGEGVSDLSAGLRLRYEITRKFAPYIGVTWNRQFGETADFTRMRGGDPSEVQAVAGVRLWF</sequence>
<feature type="chain" id="PRO_5045075643" description="Copper resistance protein B" evidence="2">
    <location>
        <begin position="24"/>
        <end position="414"/>
    </location>
</feature>
<evidence type="ECO:0000256" key="1">
    <source>
        <dbReference type="SAM" id="MobiDB-lite"/>
    </source>
</evidence>
<reference evidence="3" key="1">
    <citation type="submission" date="2022-11" db="EMBL/GenBank/DDBJ databases">
        <title>Isolation and characterization of PLA-degrading bacterium Massilia sp. from Antarctic soil.</title>
        <authorList>
            <person name="Sato K."/>
            <person name="Gomez-Fuentes C."/>
            <person name="Ahmad S.A."/>
            <person name="Zulkharnain A."/>
        </authorList>
    </citation>
    <scope>NUCLEOTIDE SEQUENCE</scope>
    <source>
        <strain evidence="3">N-3</strain>
    </source>
</reference>
<name>A0ABM8C7B1_9BURK</name>
<gene>
    <name evidence="3" type="ORF">MasN3_26180</name>
</gene>
<protein>
    <recommendedName>
        <fullName evidence="5">Copper resistance protein B</fullName>
    </recommendedName>
</protein>
<dbReference type="Proteomes" id="UP001163336">
    <property type="component" value="Chromosome"/>
</dbReference>
<dbReference type="InterPro" id="IPR007939">
    <property type="entry name" value="Cu-R_B_prcur"/>
</dbReference>
<accession>A0ABM8C7B1</accession>
<feature type="compositionally biased region" description="Low complexity" evidence="1">
    <location>
        <begin position="77"/>
        <end position="91"/>
    </location>
</feature>